<organism evidence="1 2">
    <name type="scientific">Antrihabitans stalactiti</name>
    <dbReference type="NCBI Taxonomy" id="2584121"/>
    <lineage>
        <taxon>Bacteria</taxon>
        <taxon>Bacillati</taxon>
        <taxon>Actinomycetota</taxon>
        <taxon>Actinomycetes</taxon>
        <taxon>Mycobacteriales</taxon>
        <taxon>Nocardiaceae</taxon>
        <taxon>Antrihabitans</taxon>
    </lineage>
</organism>
<reference evidence="1 2" key="1">
    <citation type="submission" date="2019-05" db="EMBL/GenBank/DDBJ databases">
        <authorList>
            <person name="Lee S.D."/>
        </authorList>
    </citation>
    <scope>NUCLEOTIDE SEQUENCE [LARGE SCALE GENOMIC DNA]</scope>
    <source>
        <strain evidence="1 2">YC2-7</strain>
    </source>
</reference>
<dbReference type="Proteomes" id="UP000535543">
    <property type="component" value="Unassembled WGS sequence"/>
</dbReference>
<comment type="caution">
    <text evidence="1">The sequence shown here is derived from an EMBL/GenBank/DDBJ whole genome shotgun (WGS) entry which is preliminary data.</text>
</comment>
<dbReference type="AlphaFoldDB" id="A0A848K7R7"/>
<evidence type="ECO:0000313" key="1">
    <source>
        <dbReference type="EMBL" id="NMN94501.1"/>
    </source>
</evidence>
<keyword evidence="2" id="KW-1185">Reference proteome</keyword>
<evidence type="ECO:0000313" key="2">
    <source>
        <dbReference type="Proteomes" id="UP000535543"/>
    </source>
</evidence>
<dbReference type="RefSeq" id="WP_169585144.1">
    <property type="nucleotide sequence ID" value="NZ_VCQU01000001.1"/>
</dbReference>
<proteinExistence type="predicted"/>
<name>A0A848K7R7_9NOCA</name>
<sequence length="216" mass="21945">MKRRGPLLTLAAAAVLGIVLLLINISKEDEPSKPAAAAQSSSVAPSATDTLPPAAPAAIPFPANANYEAEISTATGVITLSITVEGDKAVAYACDGAKIETWLKGSAVSGVLDLTGKDSKLDGRHDGSKVTGTLVIGEKSWKYDAVQVQPPAGLYVYQDGGTRTSWIVSSDGTVTGVQRAPNGATSAAPGLKDGKAVIDGKTVTVTQVSGADHDAF</sequence>
<accession>A0A848K7R7</accession>
<protein>
    <submittedName>
        <fullName evidence="1">Uncharacterized protein</fullName>
    </submittedName>
</protein>
<gene>
    <name evidence="1" type="ORF">FGL95_05540</name>
</gene>
<reference evidence="1 2" key="2">
    <citation type="submission" date="2020-06" db="EMBL/GenBank/DDBJ databases">
        <title>Antribacter stalactiti gen. nov., sp. nov., a new member of the family Nacardiaceae isolated from a cave.</title>
        <authorList>
            <person name="Kim I.S."/>
        </authorList>
    </citation>
    <scope>NUCLEOTIDE SEQUENCE [LARGE SCALE GENOMIC DNA]</scope>
    <source>
        <strain evidence="1 2">YC2-7</strain>
    </source>
</reference>
<dbReference type="EMBL" id="VCQU01000001">
    <property type="protein sequence ID" value="NMN94501.1"/>
    <property type="molecule type" value="Genomic_DNA"/>
</dbReference>